<evidence type="ECO:0000313" key="2">
    <source>
        <dbReference type="Proteomes" id="UP001140560"/>
    </source>
</evidence>
<accession>A0A9W8YFK2</accession>
<dbReference type="AlphaFoldDB" id="A0A9W8YFK2"/>
<comment type="caution">
    <text evidence="1">The sequence shown here is derived from an EMBL/GenBank/DDBJ whole genome shotgun (WGS) entry which is preliminary data.</text>
</comment>
<keyword evidence="2" id="KW-1185">Reference proteome</keyword>
<name>A0A9W8YFK2_9PLEO</name>
<evidence type="ECO:0000313" key="1">
    <source>
        <dbReference type="EMBL" id="KAJ4375822.1"/>
    </source>
</evidence>
<proteinExistence type="predicted"/>
<protein>
    <submittedName>
        <fullName evidence="1">Uncharacterized protein</fullName>
    </submittedName>
</protein>
<sequence length="312" mass="36105">MRANKQVHNEVVEYLYEKRTLFMIVARDRESPTLTNEYLSRYYETLASMPTQTRQHFTKLEIQIGYLSSQTFTAKRHTHVPSVSDPMSHILFLLPDLDTVVISFQSLMYTSVSTHRIVRERTQTAEWLIKYIPESVNVVWDLARAFAFRTKLDEQPMWRTIQARGEINLGHSVFTQLECVRNSYAEQKQLKSLGSFDPVNKQSHALNFWVANYGFGIDGLDDLDYDHSHLILPYWHRVPADSSLRLALLAVAHAAFGRARSSDAAIKKATNLYHRTLTRVKDEIEAVTVTNIEQLLLAVKLLESFEVRVERF</sequence>
<dbReference type="OrthoDB" id="5372935at2759"/>
<organism evidence="1 2">
    <name type="scientific">Neocucurbitaria cava</name>
    <dbReference type="NCBI Taxonomy" id="798079"/>
    <lineage>
        <taxon>Eukaryota</taxon>
        <taxon>Fungi</taxon>
        <taxon>Dikarya</taxon>
        <taxon>Ascomycota</taxon>
        <taxon>Pezizomycotina</taxon>
        <taxon>Dothideomycetes</taxon>
        <taxon>Pleosporomycetidae</taxon>
        <taxon>Pleosporales</taxon>
        <taxon>Pleosporineae</taxon>
        <taxon>Cucurbitariaceae</taxon>
        <taxon>Neocucurbitaria</taxon>
    </lineage>
</organism>
<reference evidence="1" key="1">
    <citation type="submission" date="2022-10" db="EMBL/GenBank/DDBJ databases">
        <title>Tapping the CABI collections for fungal endophytes: first genome assemblies for Collariella, Neodidymelliopsis, Ascochyta clinopodiicola, Didymella pomorum, Didymosphaeria variabile, Neocosmospora piperis and Neocucurbitaria cava.</title>
        <authorList>
            <person name="Hill R."/>
        </authorList>
    </citation>
    <scope>NUCLEOTIDE SEQUENCE</scope>
    <source>
        <strain evidence="1">IMI 356814</strain>
    </source>
</reference>
<dbReference type="EMBL" id="JAPEUY010000002">
    <property type="protein sequence ID" value="KAJ4375822.1"/>
    <property type="molecule type" value="Genomic_DNA"/>
</dbReference>
<dbReference type="Proteomes" id="UP001140560">
    <property type="component" value="Unassembled WGS sequence"/>
</dbReference>
<gene>
    <name evidence="1" type="ORF">N0V83_001099</name>
</gene>